<accession>A0A9X4XMR5</accession>
<comment type="caution">
    <text evidence="1">The sequence shown here is derived from an EMBL/GenBank/DDBJ whole genome shotgun (WGS) entry which is preliminary data.</text>
</comment>
<dbReference type="PANTHER" id="PTHR35175:SF2">
    <property type="entry name" value="DUF1289 DOMAIN-CONTAINING PROTEIN"/>
    <property type="match status" value="1"/>
</dbReference>
<dbReference type="Pfam" id="PF06945">
    <property type="entry name" value="DUF1289"/>
    <property type="match status" value="1"/>
</dbReference>
<evidence type="ECO:0000313" key="2">
    <source>
        <dbReference type="Proteomes" id="UP000438991"/>
    </source>
</evidence>
<proteinExistence type="predicted"/>
<dbReference type="InterPro" id="IPR010710">
    <property type="entry name" value="DUF1289"/>
</dbReference>
<reference evidence="1 2" key="1">
    <citation type="submission" date="2019-11" db="EMBL/GenBank/DDBJ databases">
        <title>Whole-genome sequence of Rhodoplanes serenus DSM 18633, type strain.</title>
        <authorList>
            <person name="Kyndt J.A."/>
            <person name="Meyer T.E."/>
        </authorList>
    </citation>
    <scope>NUCLEOTIDE SEQUENCE [LARGE SCALE GENOMIC DNA]</scope>
    <source>
        <strain evidence="1 2">DSM 18633</strain>
    </source>
</reference>
<organism evidence="1 2">
    <name type="scientific">Rhodoplanes serenus</name>
    <dbReference type="NCBI Taxonomy" id="200615"/>
    <lineage>
        <taxon>Bacteria</taxon>
        <taxon>Pseudomonadati</taxon>
        <taxon>Pseudomonadota</taxon>
        <taxon>Alphaproteobacteria</taxon>
        <taxon>Hyphomicrobiales</taxon>
        <taxon>Nitrobacteraceae</taxon>
        <taxon>Rhodoplanes</taxon>
    </lineage>
</organism>
<gene>
    <name evidence="1" type="ORF">GJ689_03870</name>
</gene>
<dbReference type="AlphaFoldDB" id="A0A9X4XMR5"/>
<dbReference type="EMBL" id="WNKV01000002">
    <property type="protein sequence ID" value="MTW15341.1"/>
    <property type="molecule type" value="Genomic_DNA"/>
</dbReference>
<name>A0A9X4XMR5_9BRAD</name>
<protein>
    <submittedName>
        <fullName evidence="1">DUF1289 domain-containing protein</fullName>
    </submittedName>
</protein>
<evidence type="ECO:0000313" key="1">
    <source>
        <dbReference type="EMBL" id="MTW15341.1"/>
    </source>
</evidence>
<dbReference type="Proteomes" id="UP000438991">
    <property type="component" value="Unassembled WGS sequence"/>
</dbReference>
<sequence>MDTPCIKVCTVDRASGLCVGCGRSLDEIAEWADLSAAARRRIMAELPARLARLPALHD</sequence>
<dbReference type="PANTHER" id="PTHR35175">
    <property type="entry name" value="DUF1289 DOMAIN-CONTAINING PROTEIN"/>
    <property type="match status" value="1"/>
</dbReference>